<feature type="compositionally biased region" description="Acidic residues" evidence="10">
    <location>
        <begin position="274"/>
        <end position="286"/>
    </location>
</feature>
<keyword evidence="9" id="KW-0539">Nucleus</keyword>
<reference evidence="12 13" key="1">
    <citation type="submission" date="2018-06" db="EMBL/GenBank/DDBJ databases">
        <title>A transcriptomic atlas of mushroom development highlights an independent origin of complex multicellularity.</title>
        <authorList>
            <consortium name="DOE Joint Genome Institute"/>
            <person name="Krizsan K."/>
            <person name="Almasi E."/>
            <person name="Merenyi Z."/>
            <person name="Sahu N."/>
            <person name="Viragh M."/>
            <person name="Koszo T."/>
            <person name="Mondo S."/>
            <person name="Kiss B."/>
            <person name="Balint B."/>
            <person name="Kues U."/>
            <person name="Barry K."/>
            <person name="Hegedus J.C."/>
            <person name="Henrissat B."/>
            <person name="Johnson J."/>
            <person name="Lipzen A."/>
            <person name="Ohm R."/>
            <person name="Nagy I."/>
            <person name="Pangilinan J."/>
            <person name="Yan J."/>
            <person name="Xiong Y."/>
            <person name="Grigoriev I.V."/>
            <person name="Hibbett D.S."/>
            <person name="Nagy L.G."/>
        </authorList>
    </citation>
    <scope>NUCLEOTIDE SEQUENCE [LARGE SCALE GENOMIC DNA]</scope>
    <source>
        <strain evidence="12 13">SZMC22713</strain>
    </source>
</reference>
<dbReference type="GO" id="GO:0015031">
    <property type="term" value="P:protein transport"/>
    <property type="evidence" value="ECO:0007669"/>
    <property type="project" value="UniProtKB-KW"/>
</dbReference>
<sequence length="331" mass="37236">MGPSSSYTILRIKRKRTDEPLDALVVEQPKRRKSKGGVGVFQFAETVEEDAWQNEEQAVELKTRISTLAKEAPTSTHAGQTAPPGGESSRTSLSEPVASRRYTIVKNDIPKNELPPVSRYPQAPPVVLSSKDLASSKSDFTIYDAVLEPNDVSPPDPEMEKFQTLLQDYLKAQRRVVDDRQPEPRLPLASLPSTNLSPPTGIPPDDLSLDDYVWDVFYHRSVMPPEWSDVSKIATLTGLPPSLNDPNDSDSDFEAEDEDDEDSNAEDFYRNDYPEEEDHDSEEETDTSGKVANWIASSSHIPIPSDEFHEDSDDWSDDRQDRFNPQWQEES</sequence>
<keyword evidence="7" id="KW-0963">Cytoplasm</keyword>
<feature type="region of interest" description="Disordered" evidence="10">
    <location>
        <begin position="64"/>
        <end position="124"/>
    </location>
</feature>
<dbReference type="PANTHER" id="PTHR31196:SF2">
    <property type="entry name" value="RNA POLYMERASE II NUCLEAR LOCALIZATION PROTEIN SLC7A6OS-RELATED"/>
    <property type="match status" value="1"/>
</dbReference>
<dbReference type="GO" id="GO:0005737">
    <property type="term" value="C:cytoplasm"/>
    <property type="evidence" value="ECO:0007669"/>
    <property type="project" value="UniProtKB-SubCell"/>
</dbReference>
<comment type="similarity">
    <text evidence="4">Belongs to the IWR1/SLC7A6OS family.</text>
</comment>
<keyword evidence="6" id="KW-0813">Transport</keyword>
<feature type="region of interest" description="Disordered" evidence="10">
    <location>
        <begin position="236"/>
        <end position="331"/>
    </location>
</feature>
<organism evidence="12 13">
    <name type="scientific">Rickenella mellea</name>
    <dbReference type="NCBI Taxonomy" id="50990"/>
    <lineage>
        <taxon>Eukaryota</taxon>
        <taxon>Fungi</taxon>
        <taxon>Dikarya</taxon>
        <taxon>Basidiomycota</taxon>
        <taxon>Agaricomycotina</taxon>
        <taxon>Agaricomycetes</taxon>
        <taxon>Hymenochaetales</taxon>
        <taxon>Rickenellaceae</taxon>
        <taxon>Rickenella</taxon>
    </lineage>
</organism>
<dbReference type="PANTHER" id="PTHR31196">
    <property type="entry name" value="RNA POLYMERASE II NUCLEAR LOCALIZATION PROTEIN SLC7A6OS-RELATED"/>
    <property type="match status" value="1"/>
</dbReference>
<evidence type="ECO:0000256" key="8">
    <source>
        <dbReference type="ARBA" id="ARBA00022927"/>
    </source>
</evidence>
<dbReference type="STRING" id="50990.A0A4Y7Q3I8"/>
<gene>
    <name evidence="12" type="ORF">BD410DRAFT_840020</name>
</gene>
<name>A0A4Y7Q3I8_9AGAM</name>
<proteinExistence type="inferred from homology"/>
<feature type="compositionally biased region" description="Acidic residues" evidence="10">
    <location>
        <begin position="247"/>
        <end position="265"/>
    </location>
</feature>
<accession>A0A4Y7Q3I8</accession>
<dbReference type="Proteomes" id="UP000294933">
    <property type="component" value="Unassembled WGS sequence"/>
</dbReference>
<evidence type="ECO:0000313" key="13">
    <source>
        <dbReference type="Proteomes" id="UP000294933"/>
    </source>
</evidence>
<evidence type="ECO:0000256" key="10">
    <source>
        <dbReference type="SAM" id="MobiDB-lite"/>
    </source>
</evidence>
<dbReference type="GO" id="GO:0005634">
    <property type="term" value="C:nucleus"/>
    <property type="evidence" value="ECO:0007669"/>
    <property type="project" value="UniProtKB-SubCell"/>
</dbReference>
<dbReference type="Pfam" id="PF08574">
    <property type="entry name" value="Iwr1"/>
    <property type="match status" value="1"/>
</dbReference>
<evidence type="ECO:0000256" key="5">
    <source>
        <dbReference type="ARBA" id="ARBA00017036"/>
    </source>
</evidence>
<dbReference type="AlphaFoldDB" id="A0A4Y7Q3I8"/>
<evidence type="ECO:0000256" key="1">
    <source>
        <dbReference type="ARBA" id="ARBA00003202"/>
    </source>
</evidence>
<evidence type="ECO:0000256" key="7">
    <source>
        <dbReference type="ARBA" id="ARBA00022490"/>
    </source>
</evidence>
<feature type="domain" description="Transcription factor Iwr1" evidence="11">
    <location>
        <begin position="210"/>
        <end position="277"/>
    </location>
</feature>
<evidence type="ECO:0000313" key="12">
    <source>
        <dbReference type="EMBL" id="TDL22223.1"/>
    </source>
</evidence>
<feature type="region of interest" description="Disordered" evidence="10">
    <location>
        <begin position="173"/>
        <end position="205"/>
    </location>
</feature>
<evidence type="ECO:0000259" key="11">
    <source>
        <dbReference type="Pfam" id="PF08574"/>
    </source>
</evidence>
<dbReference type="InterPro" id="IPR040218">
    <property type="entry name" value="SLC7A6OS"/>
</dbReference>
<dbReference type="InterPro" id="IPR013883">
    <property type="entry name" value="TF_Iwr1_dom"/>
</dbReference>
<evidence type="ECO:0000256" key="6">
    <source>
        <dbReference type="ARBA" id="ARBA00022448"/>
    </source>
</evidence>
<dbReference type="OrthoDB" id="6255506at2759"/>
<protein>
    <recommendedName>
        <fullName evidence="5">Probable RNA polymerase II nuclear localization protein SLC7A6OS</fullName>
    </recommendedName>
</protein>
<dbReference type="VEuPathDB" id="FungiDB:BD410DRAFT_840020"/>
<dbReference type="GO" id="GO:0032502">
    <property type="term" value="P:developmental process"/>
    <property type="evidence" value="ECO:0007669"/>
    <property type="project" value="TreeGrafter"/>
</dbReference>
<evidence type="ECO:0000256" key="3">
    <source>
        <dbReference type="ARBA" id="ARBA00004496"/>
    </source>
</evidence>
<evidence type="ECO:0000256" key="4">
    <source>
        <dbReference type="ARBA" id="ARBA00010218"/>
    </source>
</evidence>
<evidence type="ECO:0000256" key="9">
    <source>
        <dbReference type="ARBA" id="ARBA00023242"/>
    </source>
</evidence>
<keyword evidence="8" id="KW-0653">Protein transport</keyword>
<comment type="function">
    <text evidence="1">Directs RNA polymerase II nuclear import.</text>
</comment>
<comment type="subcellular location">
    <subcellularLocation>
        <location evidence="3">Cytoplasm</location>
    </subcellularLocation>
    <subcellularLocation>
        <location evidence="2">Nucleus</location>
    </subcellularLocation>
</comment>
<dbReference type="EMBL" id="ML170176">
    <property type="protein sequence ID" value="TDL22223.1"/>
    <property type="molecule type" value="Genomic_DNA"/>
</dbReference>
<keyword evidence="13" id="KW-1185">Reference proteome</keyword>
<evidence type="ECO:0000256" key="2">
    <source>
        <dbReference type="ARBA" id="ARBA00004123"/>
    </source>
</evidence>